<dbReference type="EMBL" id="AP015034">
    <property type="protein sequence ID" value="BAT76406.1"/>
    <property type="molecule type" value="Genomic_DNA"/>
</dbReference>
<proteinExistence type="predicted"/>
<organism evidence="1 2">
    <name type="scientific">Vigna angularis var. angularis</name>
    <dbReference type="NCBI Taxonomy" id="157739"/>
    <lineage>
        <taxon>Eukaryota</taxon>
        <taxon>Viridiplantae</taxon>
        <taxon>Streptophyta</taxon>
        <taxon>Embryophyta</taxon>
        <taxon>Tracheophyta</taxon>
        <taxon>Spermatophyta</taxon>
        <taxon>Magnoliopsida</taxon>
        <taxon>eudicotyledons</taxon>
        <taxon>Gunneridae</taxon>
        <taxon>Pentapetalae</taxon>
        <taxon>rosids</taxon>
        <taxon>fabids</taxon>
        <taxon>Fabales</taxon>
        <taxon>Fabaceae</taxon>
        <taxon>Papilionoideae</taxon>
        <taxon>50 kb inversion clade</taxon>
        <taxon>NPAAA clade</taxon>
        <taxon>indigoferoid/millettioid clade</taxon>
        <taxon>Phaseoleae</taxon>
        <taxon>Vigna</taxon>
    </lineage>
</organism>
<protein>
    <submittedName>
        <fullName evidence="1">Uncharacterized protein</fullName>
    </submittedName>
</protein>
<reference evidence="1 2" key="1">
    <citation type="journal article" date="2015" name="Sci. Rep.">
        <title>The power of single molecule real-time sequencing technology in the de novo assembly of a eukaryotic genome.</title>
        <authorList>
            <person name="Sakai H."/>
            <person name="Naito K."/>
            <person name="Ogiso-Tanaka E."/>
            <person name="Takahashi Y."/>
            <person name="Iseki K."/>
            <person name="Muto C."/>
            <person name="Satou K."/>
            <person name="Teruya K."/>
            <person name="Shiroma A."/>
            <person name="Shimoji M."/>
            <person name="Hirano T."/>
            <person name="Itoh T."/>
            <person name="Kaga A."/>
            <person name="Tomooka N."/>
        </authorList>
    </citation>
    <scope>NUCLEOTIDE SEQUENCE [LARGE SCALE GENOMIC DNA]</scope>
    <source>
        <strain evidence="2">cv. Shumari</strain>
    </source>
</reference>
<evidence type="ECO:0000313" key="2">
    <source>
        <dbReference type="Proteomes" id="UP000291084"/>
    </source>
</evidence>
<keyword evidence="2" id="KW-1185">Reference proteome</keyword>
<dbReference type="Proteomes" id="UP000291084">
    <property type="component" value="Chromosome 1"/>
</dbReference>
<feature type="non-terminal residue" evidence="1">
    <location>
        <position position="1"/>
    </location>
</feature>
<gene>
    <name evidence="1" type="primary">Vigan.01G440000</name>
    <name evidence="1" type="ORF">VIGAN_01440000</name>
</gene>
<sequence length="81" mass="9395">KSKQKRKSKKTFLYRISILGLNEPYFYCSSNCTRYKPRFAVLSPACSQPLGLDLIFIPTNREMHPTQTFVSSNPKMHSTQH</sequence>
<name>A0A0S3R717_PHAAN</name>
<accession>A0A0S3R717</accession>
<evidence type="ECO:0000313" key="1">
    <source>
        <dbReference type="EMBL" id="BAT76406.1"/>
    </source>
</evidence>
<dbReference type="AlphaFoldDB" id="A0A0S3R717"/>